<keyword evidence="1" id="KW-0812">Transmembrane</keyword>
<keyword evidence="1" id="KW-1133">Transmembrane helix</keyword>
<feature type="transmembrane region" description="Helical" evidence="1">
    <location>
        <begin position="42"/>
        <end position="60"/>
    </location>
</feature>
<dbReference type="Proteomes" id="UP000242972">
    <property type="component" value="Unassembled WGS sequence"/>
</dbReference>
<dbReference type="AlphaFoldDB" id="A0A2T2XIT3"/>
<reference evidence="2 3" key="1">
    <citation type="journal article" date="2014" name="BMC Genomics">
        <title>Comparison of environmental and isolate Sulfobacillus genomes reveals diverse carbon, sulfur, nitrogen, and hydrogen metabolisms.</title>
        <authorList>
            <person name="Justice N.B."/>
            <person name="Norman A."/>
            <person name="Brown C.T."/>
            <person name="Singh A."/>
            <person name="Thomas B.C."/>
            <person name="Banfield J.F."/>
        </authorList>
    </citation>
    <scope>NUCLEOTIDE SEQUENCE [LARGE SCALE GENOMIC DNA]</scope>
    <source>
        <strain evidence="2">AMDSBA4</strain>
    </source>
</reference>
<evidence type="ECO:0000313" key="2">
    <source>
        <dbReference type="EMBL" id="PSR34370.1"/>
    </source>
</evidence>
<sequence>MAAAALFRHRTIINHWWLLAGVVLIWNIARGSVVDTSPFTDHSALLAPFGAMALLAGGPISGRLGKWALLWSSGWVVIMGGYLYHSTWRPRPTNAVEIEAALRLVPKSALLVSQSYILPHRGVTDRNWPTTVITSRTIPNHTYVLLNPKVSDGYSTSPILTAWLNIAKSPDKSRVQYHAAGVWLFQLTRPLAPESLGG</sequence>
<feature type="transmembrane region" description="Helical" evidence="1">
    <location>
        <begin position="67"/>
        <end position="84"/>
    </location>
</feature>
<comment type="caution">
    <text evidence="2">The sequence shown here is derived from an EMBL/GenBank/DDBJ whole genome shotgun (WGS) entry which is preliminary data.</text>
</comment>
<protein>
    <submittedName>
        <fullName evidence="2">Uncharacterized protein</fullName>
    </submittedName>
</protein>
<gene>
    <name evidence="2" type="ORF">C7B46_05485</name>
</gene>
<dbReference type="EMBL" id="PXYW01000009">
    <property type="protein sequence ID" value="PSR34370.1"/>
    <property type="molecule type" value="Genomic_DNA"/>
</dbReference>
<proteinExistence type="predicted"/>
<organism evidence="2 3">
    <name type="scientific">Sulfobacillus benefaciens</name>
    <dbReference type="NCBI Taxonomy" id="453960"/>
    <lineage>
        <taxon>Bacteria</taxon>
        <taxon>Bacillati</taxon>
        <taxon>Bacillota</taxon>
        <taxon>Clostridia</taxon>
        <taxon>Eubacteriales</taxon>
        <taxon>Clostridiales Family XVII. Incertae Sedis</taxon>
        <taxon>Sulfobacillus</taxon>
    </lineage>
</organism>
<feature type="transmembrane region" description="Helical" evidence="1">
    <location>
        <begin position="12"/>
        <end position="30"/>
    </location>
</feature>
<evidence type="ECO:0000256" key="1">
    <source>
        <dbReference type="SAM" id="Phobius"/>
    </source>
</evidence>
<keyword evidence="1" id="KW-0472">Membrane</keyword>
<accession>A0A2T2XIT3</accession>
<evidence type="ECO:0000313" key="3">
    <source>
        <dbReference type="Proteomes" id="UP000242972"/>
    </source>
</evidence>
<name>A0A2T2XIT3_9FIRM</name>